<protein>
    <submittedName>
        <fullName evidence="1">Uncharacterized protein</fullName>
    </submittedName>
</protein>
<reference evidence="1 2" key="1">
    <citation type="submission" date="2017-01" db="EMBL/GenBank/DDBJ databases">
        <authorList>
            <person name="Mah S.A."/>
            <person name="Swanson W.J."/>
            <person name="Moy G.W."/>
            <person name="Vacquier V.D."/>
        </authorList>
    </citation>
    <scope>NUCLEOTIDE SEQUENCE [LARGE SCALE GENOMIC DNA]</scope>
    <source>
        <strain evidence="1 2">DSM 26375</strain>
    </source>
</reference>
<proteinExistence type="predicted"/>
<accession>A0A1N7KM58</accession>
<evidence type="ECO:0000313" key="2">
    <source>
        <dbReference type="Proteomes" id="UP000186141"/>
    </source>
</evidence>
<sequence>MNMIWFLRMAKWARRPPSLRQVLLVLGVVAICLALAAFEWVFGWPEALTVNSGGSPRVRISPP</sequence>
<dbReference type="STRING" id="1086013.SAMN05421774_101542"/>
<dbReference type="AlphaFoldDB" id="A0A1N7KM58"/>
<dbReference type="EMBL" id="FTOT01000001">
    <property type="protein sequence ID" value="SIS62683.1"/>
    <property type="molecule type" value="Genomic_DNA"/>
</dbReference>
<dbReference type="RefSeq" id="WP_076528413.1">
    <property type="nucleotide sequence ID" value="NZ_BMEH01000001.1"/>
</dbReference>
<dbReference type="OrthoDB" id="7283678at2"/>
<name>A0A1N7KM58_9RHOB</name>
<evidence type="ECO:0000313" key="1">
    <source>
        <dbReference type="EMBL" id="SIS62683.1"/>
    </source>
</evidence>
<dbReference type="Proteomes" id="UP000186141">
    <property type="component" value="Unassembled WGS sequence"/>
</dbReference>
<organism evidence="1 2">
    <name type="scientific">Gemmobacter megaterium</name>
    <dbReference type="NCBI Taxonomy" id="1086013"/>
    <lineage>
        <taxon>Bacteria</taxon>
        <taxon>Pseudomonadati</taxon>
        <taxon>Pseudomonadota</taxon>
        <taxon>Alphaproteobacteria</taxon>
        <taxon>Rhodobacterales</taxon>
        <taxon>Paracoccaceae</taxon>
        <taxon>Gemmobacter</taxon>
    </lineage>
</organism>
<gene>
    <name evidence="1" type="ORF">SAMN05421774_101542</name>
</gene>
<keyword evidence="2" id="KW-1185">Reference proteome</keyword>